<dbReference type="Proteomes" id="UP000800038">
    <property type="component" value="Unassembled WGS sequence"/>
</dbReference>
<evidence type="ECO:0000256" key="1">
    <source>
        <dbReference type="SAM" id="MobiDB-lite"/>
    </source>
</evidence>
<feature type="compositionally biased region" description="Polar residues" evidence="1">
    <location>
        <begin position="375"/>
        <end position="393"/>
    </location>
</feature>
<name>A0A6A5S909_9PLEO</name>
<reference evidence="2" key="1">
    <citation type="journal article" date="2020" name="Stud. Mycol.">
        <title>101 Dothideomycetes genomes: a test case for predicting lifestyles and emergence of pathogens.</title>
        <authorList>
            <person name="Haridas S."/>
            <person name="Albert R."/>
            <person name="Binder M."/>
            <person name="Bloem J."/>
            <person name="Labutti K."/>
            <person name="Salamov A."/>
            <person name="Andreopoulos B."/>
            <person name="Baker S."/>
            <person name="Barry K."/>
            <person name="Bills G."/>
            <person name="Bluhm B."/>
            <person name="Cannon C."/>
            <person name="Castanera R."/>
            <person name="Culley D."/>
            <person name="Daum C."/>
            <person name="Ezra D."/>
            <person name="Gonzalez J."/>
            <person name="Henrissat B."/>
            <person name="Kuo A."/>
            <person name="Liang C."/>
            <person name="Lipzen A."/>
            <person name="Lutzoni F."/>
            <person name="Magnuson J."/>
            <person name="Mondo S."/>
            <person name="Nolan M."/>
            <person name="Ohm R."/>
            <person name="Pangilinan J."/>
            <person name="Park H.-J."/>
            <person name="Ramirez L."/>
            <person name="Alfaro M."/>
            <person name="Sun H."/>
            <person name="Tritt A."/>
            <person name="Yoshinaga Y."/>
            <person name="Zwiers L.-H."/>
            <person name="Turgeon B."/>
            <person name="Goodwin S."/>
            <person name="Spatafora J."/>
            <person name="Crous P."/>
            <person name="Grigoriev I."/>
        </authorList>
    </citation>
    <scope>NUCLEOTIDE SEQUENCE</scope>
    <source>
        <strain evidence="2">CBS 161.51</strain>
    </source>
</reference>
<protein>
    <submittedName>
        <fullName evidence="2">Uncharacterized protein</fullName>
    </submittedName>
</protein>
<dbReference type="EMBL" id="ML976194">
    <property type="protein sequence ID" value="KAF1936353.1"/>
    <property type="molecule type" value="Genomic_DNA"/>
</dbReference>
<sequence length="753" mass="84137">MPFLLHPSTERCEEFISRPELGALSKFLSRILLYVARQTGKPGVDNLHAVQAVISSWIKGAHSLRDEEAIAWEHGHGYPVFDDSQKLVDFVMLWDTMEFEGKIDEIGNRIMMTAEEKGLDPFGDVTVHPRDTRKDEMRVLNWEKDGNDAFEVKRNGLTELFSIYGGIFQNELEWKSFEGTLSDNQLDLLHSGVLTIRSFPQGGWDLIRGPCAAIQHVDGGEKQKSSYPCGEHCCGIPLVIRASLSSTPELSRSRTDSFKEFHGDKSCTCANFQPQMTISGATFENLSEWRQFEKTLTEEDFDQLCHGVYRLRNLSGGRIAVVPGLNTEVQLAQADVDITRRDRVTQRNKQPKQQPSPRIPRGSSPGGAGYDYWRQQASGRQISDKTNAGTKTPPSACGPVSRNPLEVSYQRSVEASTFQKQRKTPEYGPQSERSRMYRDQDHFYRALRETGISEVEASEELSKLCENFPTLEIAELSSPLANSSNTSVQTVAPNWPTSQVLIQSVLHPHFQVVNPGANLQELYHVSQDSIQHIQHAGQGLEQRVVVPAPSAEAGQQPEVNLQPQSQTQHVDIQGRLLHDQPYQHNSAQGPIQQVMIEHEEPTQIIILDASGHVVFEQTVTPQIVQVREQAQAPQTIQVYENTQPPQFIHVQGSQPQIIYHRAPLAPQVAAQQATRSRDQAGSSAHSQPQSQPSGGSSSEPRHQRVATSPSSTATDWIWEPVGLLDSRRAHNQAYAEESSEDSPRPSPESWRDV</sequence>
<feature type="compositionally biased region" description="Low complexity" evidence="1">
    <location>
        <begin position="668"/>
        <end position="698"/>
    </location>
</feature>
<dbReference type="AlphaFoldDB" id="A0A6A5S909"/>
<gene>
    <name evidence="2" type="ORF">EJ02DRAFT_515880</name>
</gene>
<feature type="region of interest" description="Disordered" evidence="1">
    <location>
        <begin position="668"/>
        <end position="753"/>
    </location>
</feature>
<proteinExistence type="predicted"/>
<evidence type="ECO:0000313" key="3">
    <source>
        <dbReference type="Proteomes" id="UP000800038"/>
    </source>
</evidence>
<keyword evidence="3" id="KW-1185">Reference proteome</keyword>
<accession>A0A6A5S909</accession>
<feature type="compositionally biased region" description="Polar residues" evidence="1">
    <location>
        <begin position="409"/>
        <end position="419"/>
    </location>
</feature>
<feature type="compositionally biased region" description="Polar residues" evidence="1">
    <location>
        <begin position="705"/>
        <end position="714"/>
    </location>
</feature>
<feature type="region of interest" description="Disordered" evidence="1">
    <location>
        <begin position="339"/>
        <end position="436"/>
    </location>
</feature>
<organism evidence="2 3">
    <name type="scientific">Clathrospora elynae</name>
    <dbReference type="NCBI Taxonomy" id="706981"/>
    <lineage>
        <taxon>Eukaryota</taxon>
        <taxon>Fungi</taxon>
        <taxon>Dikarya</taxon>
        <taxon>Ascomycota</taxon>
        <taxon>Pezizomycotina</taxon>
        <taxon>Dothideomycetes</taxon>
        <taxon>Pleosporomycetidae</taxon>
        <taxon>Pleosporales</taxon>
        <taxon>Diademaceae</taxon>
        <taxon>Clathrospora</taxon>
    </lineage>
</organism>
<evidence type="ECO:0000313" key="2">
    <source>
        <dbReference type="EMBL" id="KAF1936353.1"/>
    </source>
</evidence>
<dbReference type="OrthoDB" id="3690506at2759"/>